<dbReference type="AlphaFoldDB" id="A0A839STY3"/>
<sequence length="538" mass="58397">MLPAADNYEDLYGTFNWRIPEAYNIGQDCCDKWADGSGRLAILHKASDGKLEPYSFDLLKDRSNRLANALKAAGVAPGDRAAVLLPQRPETAIAHLAIYKLGAIAVPLFVLFGPEALEYRLADSGATVLITDADGAAKVNALRDKLPSLRNIISVSGPEENGVLDYGALIEKGSASFAPVQTGPDDPAVIIYTSGTTGSPKGALHGHRVLLGHLPGVEMPQELFPKPGDLFWTPADWAWIGGLYDVLLPSLHHGVPVLAHRFQKFDPEAAFALMAEAKVRNAFLPPTALKMLRQVDRARERFGHDLRSIGSGGETLGQGLLDWGRDTFGLTINEFYGQTECNLVLSNNAGIMPVRPGSMGRAVPGHRVAIVDDRGNPQSDGTEGNIAVGAPDPVMFLRYWNNPEATAAKFAGEWLLTGDRGVRDSDGYFHFVGREDDVITSAGYRIGPGEIEDCLLRHPAVQMAAAVGIPDELRTERVKAFLVLKQGYTPSETLAQEIQEWVKGRLAAYEYPREVEFRDNLPMTATGKIVRRELRGGG</sequence>
<dbReference type="FunFam" id="3.30.300.30:FF:000005">
    <property type="entry name" value="Acyl-coenzyme A synthetase ACSM5, mitochondrial"/>
    <property type="match status" value="1"/>
</dbReference>
<evidence type="ECO:0000259" key="5">
    <source>
        <dbReference type="Pfam" id="PF00501"/>
    </source>
</evidence>
<dbReference type="EC" id="6.2.1.1" evidence="7"/>
<dbReference type="GO" id="GO:0006637">
    <property type="term" value="P:acyl-CoA metabolic process"/>
    <property type="evidence" value="ECO:0007669"/>
    <property type="project" value="TreeGrafter"/>
</dbReference>
<accession>A0A839STY3</accession>
<dbReference type="Pfam" id="PF00501">
    <property type="entry name" value="AMP-binding"/>
    <property type="match status" value="1"/>
</dbReference>
<dbReference type="PROSITE" id="PS00455">
    <property type="entry name" value="AMP_BINDING"/>
    <property type="match status" value="1"/>
</dbReference>
<evidence type="ECO:0000313" key="8">
    <source>
        <dbReference type="Proteomes" id="UP000581135"/>
    </source>
</evidence>
<dbReference type="GO" id="GO:0004321">
    <property type="term" value="F:fatty-acyl-CoA synthase activity"/>
    <property type="evidence" value="ECO:0007669"/>
    <property type="project" value="TreeGrafter"/>
</dbReference>
<keyword evidence="3" id="KW-0547">Nucleotide-binding</keyword>
<dbReference type="FunFam" id="3.40.50.12780:FF:000063">
    <property type="entry name" value="Acetyl-coenzyme A synthetase"/>
    <property type="match status" value="1"/>
</dbReference>
<dbReference type="EMBL" id="JACHXA010000002">
    <property type="protein sequence ID" value="MBB3064435.1"/>
    <property type="molecule type" value="Genomic_DNA"/>
</dbReference>
<evidence type="ECO:0000313" key="7">
    <source>
        <dbReference type="EMBL" id="MBB3064435.1"/>
    </source>
</evidence>
<evidence type="ECO:0000256" key="4">
    <source>
        <dbReference type="ARBA" id="ARBA00022840"/>
    </source>
</evidence>
<dbReference type="GO" id="GO:0015645">
    <property type="term" value="F:fatty acid ligase activity"/>
    <property type="evidence" value="ECO:0007669"/>
    <property type="project" value="TreeGrafter"/>
</dbReference>
<evidence type="ECO:0000259" key="6">
    <source>
        <dbReference type="Pfam" id="PF13193"/>
    </source>
</evidence>
<evidence type="ECO:0000256" key="3">
    <source>
        <dbReference type="ARBA" id="ARBA00022741"/>
    </source>
</evidence>
<dbReference type="InterPro" id="IPR049515">
    <property type="entry name" value="MACS_put"/>
</dbReference>
<dbReference type="InterPro" id="IPR051087">
    <property type="entry name" value="Mitochondrial_ACSM"/>
</dbReference>
<dbReference type="PANTHER" id="PTHR43605">
    <property type="entry name" value="ACYL-COENZYME A SYNTHETASE"/>
    <property type="match status" value="1"/>
</dbReference>
<dbReference type="PANTHER" id="PTHR43605:SF10">
    <property type="entry name" value="ACYL-COA SYNTHETASE MEDIUM CHAIN FAMILY MEMBER 3"/>
    <property type="match status" value="1"/>
</dbReference>
<dbReference type="GO" id="GO:0005524">
    <property type="term" value="F:ATP binding"/>
    <property type="evidence" value="ECO:0007669"/>
    <property type="project" value="UniProtKB-KW"/>
</dbReference>
<name>A0A839STY3_9PROT</name>
<feature type="domain" description="AMP-binding enzyme C-terminal" evidence="6">
    <location>
        <begin position="450"/>
        <end position="528"/>
    </location>
</feature>
<feature type="domain" description="AMP-dependent synthetase/ligase" evidence="5">
    <location>
        <begin position="50"/>
        <end position="400"/>
    </location>
</feature>
<evidence type="ECO:0000256" key="2">
    <source>
        <dbReference type="ARBA" id="ARBA00022598"/>
    </source>
</evidence>
<keyword evidence="2 7" id="KW-0436">Ligase</keyword>
<dbReference type="InterPro" id="IPR020845">
    <property type="entry name" value="AMP-binding_CS"/>
</dbReference>
<dbReference type="CDD" id="cd05971">
    <property type="entry name" value="MACS_like_3"/>
    <property type="match status" value="1"/>
</dbReference>
<comment type="caution">
    <text evidence="7">The sequence shown here is derived from an EMBL/GenBank/DDBJ whole genome shotgun (WGS) entry which is preliminary data.</text>
</comment>
<dbReference type="InterPro" id="IPR000873">
    <property type="entry name" value="AMP-dep_synth/lig_dom"/>
</dbReference>
<dbReference type="Pfam" id="PF13193">
    <property type="entry name" value="AMP-binding_C"/>
    <property type="match status" value="1"/>
</dbReference>
<reference evidence="7 8" key="1">
    <citation type="submission" date="2020-08" db="EMBL/GenBank/DDBJ databases">
        <title>Genomic Encyclopedia of Type Strains, Phase III (KMG-III): the genomes of soil and plant-associated and newly described type strains.</title>
        <authorList>
            <person name="Whitman W."/>
        </authorList>
    </citation>
    <scope>NUCLEOTIDE SEQUENCE [LARGE SCALE GENOMIC DNA]</scope>
    <source>
        <strain evidence="7 8">CECT 8803</strain>
    </source>
</reference>
<evidence type="ECO:0000256" key="1">
    <source>
        <dbReference type="ARBA" id="ARBA00006432"/>
    </source>
</evidence>
<dbReference type="Proteomes" id="UP000581135">
    <property type="component" value="Unassembled WGS sequence"/>
</dbReference>
<protein>
    <submittedName>
        <fullName evidence="7">Acetyl-CoA synthetase</fullName>
        <ecNumber evidence="7">6.2.1.1</ecNumber>
    </submittedName>
</protein>
<dbReference type="RefSeq" id="WP_183415262.1">
    <property type="nucleotide sequence ID" value="NZ_JACHXA010000002.1"/>
</dbReference>
<organism evidence="7 8">
    <name type="scientific">Limibacillus halophilus</name>
    <dbReference type="NCBI Taxonomy" id="1579333"/>
    <lineage>
        <taxon>Bacteria</taxon>
        <taxon>Pseudomonadati</taxon>
        <taxon>Pseudomonadota</taxon>
        <taxon>Alphaproteobacteria</taxon>
        <taxon>Rhodospirillales</taxon>
        <taxon>Rhodovibrionaceae</taxon>
        <taxon>Limibacillus</taxon>
    </lineage>
</organism>
<keyword evidence="8" id="KW-1185">Reference proteome</keyword>
<proteinExistence type="inferred from homology"/>
<keyword evidence="4" id="KW-0067">ATP-binding</keyword>
<dbReference type="GO" id="GO:0003987">
    <property type="term" value="F:acetate-CoA ligase activity"/>
    <property type="evidence" value="ECO:0007669"/>
    <property type="project" value="UniProtKB-EC"/>
</dbReference>
<comment type="similarity">
    <text evidence="1">Belongs to the ATP-dependent AMP-binding enzyme family.</text>
</comment>
<dbReference type="GO" id="GO:0006633">
    <property type="term" value="P:fatty acid biosynthetic process"/>
    <property type="evidence" value="ECO:0007669"/>
    <property type="project" value="TreeGrafter"/>
</dbReference>
<dbReference type="Gene3D" id="3.30.300.30">
    <property type="match status" value="1"/>
</dbReference>
<dbReference type="Gene3D" id="3.40.50.12780">
    <property type="entry name" value="N-terminal domain of ligase-like"/>
    <property type="match status" value="1"/>
</dbReference>
<dbReference type="InterPro" id="IPR042099">
    <property type="entry name" value="ANL_N_sf"/>
</dbReference>
<dbReference type="SUPFAM" id="SSF56801">
    <property type="entry name" value="Acetyl-CoA synthetase-like"/>
    <property type="match status" value="1"/>
</dbReference>
<dbReference type="InterPro" id="IPR045851">
    <property type="entry name" value="AMP-bd_C_sf"/>
</dbReference>
<dbReference type="InterPro" id="IPR025110">
    <property type="entry name" value="AMP-bd_C"/>
</dbReference>
<gene>
    <name evidence="7" type="ORF">FHR98_000707</name>
</gene>